<dbReference type="OrthoDB" id="16120at2759"/>
<dbReference type="InterPro" id="IPR032675">
    <property type="entry name" value="LRR_dom_sf"/>
</dbReference>
<name>A0A8J2RLM1_9CRUS</name>
<proteinExistence type="predicted"/>
<dbReference type="GO" id="GO:0019005">
    <property type="term" value="C:SCF ubiquitin ligase complex"/>
    <property type="evidence" value="ECO:0007669"/>
    <property type="project" value="TreeGrafter"/>
</dbReference>
<dbReference type="AlphaFoldDB" id="A0A8J2RLM1"/>
<evidence type="ECO:0008006" key="3">
    <source>
        <dbReference type="Google" id="ProtNLM"/>
    </source>
</evidence>
<keyword evidence="2" id="KW-1185">Reference proteome</keyword>
<dbReference type="Proteomes" id="UP000789390">
    <property type="component" value="Unassembled WGS sequence"/>
</dbReference>
<dbReference type="GO" id="GO:0031146">
    <property type="term" value="P:SCF-dependent proteasomal ubiquitin-dependent protein catabolic process"/>
    <property type="evidence" value="ECO:0007669"/>
    <property type="project" value="TreeGrafter"/>
</dbReference>
<accession>A0A8J2RLM1</accession>
<evidence type="ECO:0000313" key="1">
    <source>
        <dbReference type="EMBL" id="CAH0106857.1"/>
    </source>
</evidence>
<sequence>MPRVKSVKSLSKTCMDFILHDREYFCNGKINMDLVDSEEILSSPFDCLPTVLLEELVKIFRENEINKNPRKLNNNESFKLFATHHLRTLDLRHWGGNSNVLKLAALKSPHIEKLMLGYYCNRKYPGEFFSYIPKFSKLKSLDISLFGVGDDCLQLIGIYCPDLRELYAQNHDVSDDGIRSLCVTGNCKSIRLLILEGSIVTIKGIQLALTNLPELQILYHASVLDCLAEIAQSALNDKLDMPQYSLSALYIIENAIYKSQSLNLSVLLCPKVTKIHFVTWGKLTDADLLSLISLKNLKNLDIHYRRFVEPTVIDAGLTFNGSIAPLIKTLGNSLKRLSLKGSLVNVDILTIIESCPNLQSLALTVSSFRWTWSNIEEKQIKHQPVMKKLAILELYGLVNEEILLALLSSPSLAQVRLFNCSTLSDKILHEASRRHSFRNLENFQLFYCSSITKIGIDILFRDSNPIKEIHLKYCQNITDEDLIDWKKTLIEKKNWDVKISSTSFTDLWV</sequence>
<organism evidence="1 2">
    <name type="scientific">Daphnia galeata</name>
    <dbReference type="NCBI Taxonomy" id="27404"/>
    <lineage>
        <taxon>Eukaryota</taxon>
        <taxon>Metazoa</taxon>
        <taxon>Ecdysozoa</taxon>
        <taxon>Arthropoda</taxon>
        <taxon>Crustacea</taxon>
        <taxon>Branchiopoda</taxon>
        <taxon>Diplostraca</taxon>
        <taxon>Cladocera</taxon>
        <taxon>Anomopoda</taxon>
        <taxon>Daphniidae</taxon>
        <taxon>Daphnia</taxon>
    </lineage>
</organism>
<gene>
    <name evidence="1" type="ORF">DGAL_LOCUS10019</name>
</gene>
<dbReference type="SUPFAM" id="SSF52047">
    <property type="entry name" value="RNI-like"/>
    <property type="match status" value="2"/>
</dbReference>
<dbReference type="PANTHER" id="PTHR13318:SF247">
    <property type="entry name" value="GH16156P"/>
    <property type="match status" value="1"/>
</dbReference>
<dbReference type="EMBL" id="CAKKLH010000235">
    <property type="protein sequence ID" value="CAH0106857.1"/>
    <property type="molecule type" value="Genomic_DNA"/>
</dbReference>
<dbReference type="Gene3D" id="3.80.10.10">
    <property type="entry name" value="Ribonuclease Inhibitor"/>
    <property type="match status" value="2"/>
</dbReference>
<evidence type="ECO:0000313" key="2">
    <source>
        <dbReference type="Proteomes" id="UP000789390"/>
    </source>
</evidence>
<reference evidence="1" key="1">
    <citation type="submission" date="2021-11" db="EMBL/GenBank/DDBJ databases">
        <authorList>
            <person name="Schell T."/>
        </authorList>
    </citation>
    <scope>NUCLEOTIDE SEQUENCE</scope>
    <source>
        <strain evidence="1">M5</strain>
    </source>
</reference>
<comment type="caution">
    <text evidence="1">The sequence shown here is derived from an EMBL/GenBank/DDBJ whole genome shotgun (WGS) entry which is preliminary data.</text>
</comment>
<dbReference type="PANTHER" id="PTHR13318">
    <property type="entry name" value="PARTNER OF PAIRED, ISOFORM B-RELATED"/>
    <property type="match status" value="1"/>
</dbReference>
<protein>
    <recommendedName>
        <fullName evidence="3">EOG090X05GA</fullName>
    </recommendedName>
</protein>